<evidence type="ECO:0000256" key="7">
    <source>
        <dbReference type="ARBA" id="ARBA00022989"/>
    </source>
</evidence>
<feature type="transmembrane region" description="Helical" evidence="11">
    <location>
        <begin position="7"/>
        <end position="29"/>
    </location>
</feature>
<dbReference type="RefSeq" id="WP_330195400.1">
    <property type="nucleotide sequence ID" value="NZ_JAZDRO010000001.1"/>
</dbReference>
<comment type="caution">
    <text evidence="12">The sequence shown here is derived from an EMBL/GenBank/DDBJ whole genome shotgun (WGS) entry which is preliminary data.</text>
</comment>
<comment type="function">
    <text evidence="10">Low-affinity potassium transport system. Interacts with Trk system potassium uptake protein TrkA.</text>
</comment>
<evidence type="ECO:0000256" key="4">
    <source>
        <dbReference type="ARBA" id="ARBA00022538"/>
    </source>
</evidence>
<dbReference type="Pfam" id="PF02386">
    <property type="entry name" value="TrkH"/>
    <property type="match status" value="1"/>
</dbReference>
<feature type="transmembrane region" description="Helical" evidence="11">
    <location>
        <begin position="333"/>
        <end position="355"/>
    </location>
</feature>
<accession>A0ABU7LWH3</accession>
<evidence type="ECO:0000313" key="12">
    <source>
        <dbReference type="EMBL" id="MEE2565869.1"/>
    </source>
</evidence>
<keyword evidence="6 10" id="KW-0630">Potassium</keyword>
<dbReference type="EMBL" id="JAZDRO010000001">
    <property type="protein sequence ID" value="MEE2565869.1"/>
    <property type="molecule type" value="Genomic_DNA"/>
</dbReference>
<dbReference type="PANTHER" id="PTHR32024:SF3">
    <property type="entry name" value="TRK SYSTEM POTASSIUM UPTAKE PROTEIN"/>
    <property type="match status" value="1"/>
</dbReference>
<feature type="transmembrane region" description="Helical" evidence="11">
    <location>
        <begin position="240"/>
        <end position="259"/>
    </location>
</feature>
<dbReference type="InterPro" id="IPR004772">
    <property type="entry name" value="TrkH"/>
</dbReference>
<feature type="transmembrane region" description="Helical" evidence="11">
    <location>
        <begin position="41"/>
        <end position="59"/>
    </location>
</feature>
<feature type="transmembrane region" description="Helical" evidence="11">
    <location>
        <begin position="390"/>
        <end position="414"/>
    </location>
</feature>
<evidence type="ECO:0000256" key="8">
    <source>
        <dbReference type="ARBA" id="ARBA00023065"/>
    </source>
</evidence>
<evidence type="ECO:0000256" key="10">
    <source>
        <dbReference type="PIRNR" id="PIRNR006247"/>
    </source>
</evidence>
<keyword evidence="3 10" id="KW-1003">Cell membrane</keyword>
<evidence type="ECO:0000313" key="13">
    <source>
        <dbReference type="Proteomes" id="UP001310692"/>
    </source>
</evidence>
<proteinExistence type="inferred from homology"/>
<feature type="transmembrane region" description="Helical" evidence="11">
    <location>
        <begin position="275"/>
        <end position="294"/>
    </location>
</feature>
<evidence type="ECO:0000256" key="2">
    <source>
        <dbReference type="ARBA" id="ARBA00022448"/>
    </source>
</evidence>
<gene>
    <name evidence="12" type="ORF">V0U35_04185</name>
</gene>
<comment type="similarity">
    <text evidence="10">Belongs to the TrkH potassium transport family.</text>
</comment>
<feature type="transmembrane region" description="Helical" evidence="11">
    <location>
        <begin position="71"/>
        <end position="91"/>
    </location>
</feature>
<keyword evidence="9 10" id="KW-0472">Membrane</keyword>
<evidence type="ECO:0000256" key="6">
    <source>
        <dbReference type="ARBA" id="ARBA00022958"/>
    </source>
</evidence>
<keyword evidence="7 11" id="KW-1133">Transmembrane helix</keyword>
<comment type="subcellular location">
    <subcellularLocation>
        <location evidence="10">Cell inner membrane</location>
        <topology evidence="10">Multi-pass membrane protein</topology>
    </subcellularLocation>
    <subcellularLocation>
        <location evidence="1">Cell membrane</location>
        <topology evidence="1">Multi-pass membrane protein</topology>
    </subcellularLocation>
</comment>
<evidence type="ECO:0000256" key="9">
    <source>
        <dbReference type="ARBA" id="ARBA00023136"/>
    </source>
</evidence>
<organism evidence="12 13">
    <name type="scientific">Hyphobacterium marinum</name>
    <dbReference type="NCBI Taxonomy" id="3116574"/>
    <lineage>
        <taxon>Bacteria</taxon>
        <taxon>Pseudomonadati</taxon>
        <taxon>Pseudomonadota</taxon>
        <taxon>Alphaproteobacteria</taxon>
        <taxon>Maricaulales</taxon>
        <taxon>Maricaulaceae</taxon>
        <taxon>Hyphobacterium</taxon>
    </lineage>
</organism>
<evidence type="ECO:0000256" key="5">
    <source>
        <dbReference type="ARBA" id="ARBA00022692"/>
    </source>
</evidence>
<dbReference type="PANTHER" id="PTHR32024">
    <property type="entry name" value="TRK SYSTEM POTASSIUM UPTAKE PROTEIN TRKG-RELATED"/>
    <property type="match status" value="1"/>
</dbReference>
<protein>
    <recommendedName>
        <fullName evidence="10">Trk system potassium uptake protein</fullName>
    </recommendedName>
</protein>
<keyword evidence="13" id="KW-1185">Reference proteome</keyword>
<feature type="transmembrane region" description="Helical" evidence="11">
    <location>
        <begin position="134"/>
        <end position="155"/>
    </location>
</feature>
<feature type="transmembrane region" description="Helical" evidence="11">
    <location>
        <begin position="181"/>
        <end position="203"/>
    </location>
</feature>
<keyword evidence="8 10" id="KW-0406">Ion transport</keyword>
<feature type="transmembrane region" description="Helical" evidence="11">
    <location>
        <begin position="421"/>
        <end position="442"/>
    </location>
</feature>
<keyword evidence="4 10" id="KW-0633">Potassium transport</keyword>
<evidence type="ECO:0000256" key="1">
    <source>
        <dbReference type="ARBA" id="ARBA00004651"/>
    </source>
</evidence>
<keyword evidence="5 11" id="KW-0812">Transmembrane</keyword>
<dbReference type="PIRSF" id="PIRSF006247">
    <property type="entry name" value="TrkH"/>
    <property type="match status" value="1"/>
</dbReference>
<feature type="transmembrane region" description="Helical" evidence="11">
    <location>
        <begin position="454"/>
        <end position="477"/>
    </location>
</feature>
<keyword evidence="10" id="KW-0997">Cell inner membrane</keyword>
<name>A0ABU7LWH3_9PROT</name>
<dbReference type="InterPro" id="IPR003445">
    <property type="entry name" value="Cat_transpt"/>
</dbReference>
<evidence type="ECO:0000256" key="11">
    <source>
        <dbReference type="SAM" id="Phobius"/>
    </source>
</evidence>
<dbReference type="Proteomes" id="UP001310692">
    <property type="component" value="Unassembled WGS sequence"/>
</dbReference>
<evidence type="ECO:0000256" key="3">
    <source>
        <dbReference type="ARBA" id="ARBA00022475"/>
    </source>
</evidence>
<sequence>MIRSARPVFLVLGIMIAALSVAMLVPFWLDAADGNVDSARAFLICALTGTALGGALSLATRGEATNLSARAGFVLTGGSWAVLAVVAAIPLRFAGLELDWTNAFFEAMSGLTTTGATVLTGLDDMPRGVLMWRAILQWIGGIGIIVTAMAVWPLLGVGGMQLFRLESSDNSEKILPRAAEIAAALSVIYLVLTLACAICYGIVGLNTFDAIAHAMTTVATGGYSTRDASLGAFLNEGADLVALVFMLLSALPFVLYLLAARGKPGPLFADPQVRGFFALVIAAVAILTIVLMVTGVHGPEAAWRFAAFNAVSIITGTGYASTDFAVWGPATQAAFFVLMFAGGCAGSTTCSIKIFRYQIALLAIRRYILTLVHPHAIAPMNYGGKAVPDATVYSVLGFLFAFIAVFIISAAILGAMGLDTVTALSGAAATLGNVGPGLGHIIGPAGTFAPLPDAAKWVMTANMLIGRLEVLTVLVFLTPRFWRS</sequence>
<reference evidence="12 13" key="1">
    <citation type="submission" date="2024-01" db="EMBL/GenBank/DDBJ databases">
        <title>Hyphobacterium bacterium isolated from marine sediment.</title>
        <authorList>
            <person name="Zhao S."/>
        </authorList>
    </citation>
    <scope>NUCLEOTIDE SEQUENCE [LARGE SCALE GENOMIC DNA]</scope>
    <source>
        <strain evidence="12 13">Y60-23</strain>
    </source>
</reference>
<keyword evidence="2 10" id="KW-0813">Transport</keyword>